<dbReference type="AlphaFoldDB" id="A0A8J2UL51"/>
<dbReference type="InterPro" id="IPR012495">
    <property type="entry name" value="TadE-like_dom"/>
</dbReference>
<keyword evidence="4" id="KW-1185">Reference proteome</keyword>
<evidence type="ECO:0000313" key="4">
    <source>
        <dbReference type="Proteomes" id="UP000620266"/>
    </source>
</evidence>
<keyword evidence="1" id="KW-0472">Membrane</keyword>
<evidence type="ECO:0000259" key="2">
    <source>
        <dbReference type="Pfam" id="PF07811"/>
    </source>
</evidence>
<keyword evidence="1" id="KW-0812">Transmembrane</keyword>
<keyword evidence="1" id="KW-1133">Transmembrane helix</keyword>
<dbReference type="Proteomes" id="UP000620266">
    <property type="component" value="Unassembled WGS sequence"/>
</dbReference>
<dbReference type="EMBL" id="BMCG01000001">
    <property type="protein sequence ID" value="GGB97797.1"/>
    <property type="molecule type" value="Genomic_DNA"/>
</dbReference>
<protein>
    <recommendedName>
        <fullName evidence="2">TadE-like domain-containing protein</fullName>
    </recommendedName>
</protein>
<accession>A0A8J2UL51</accession>
<sequence>MQAKYRKPTTATCKVKALSCLSLHTRLLENRFRIRRQQGASAIEFALVFPLFFLIFYAIITYGLILVAQQSVTLAAAEGARAALRHAEAENIRDDHAEAAAKGPASVAAWLGLNNLDVTKTLLDPCPYTNSARCYSVTVSYPYAERPLVPLLLGPLMEFAVPTQLSSTAIVQLD</sequence>
<gene>
    <name evidence="3" type="ORF">GCM10007205_03850</name>
</gene>
<comment type="caution">
    <text evidence="3">The sequence shown here is derived from an EMBL/GenBank/DDBJ whole genome shotgun (WGS) entry which is preliminary data.</text>
</comment>
<dbReference type="Pfam" id="PF07811">
    <property type="entry name" value="TadE"/>
    <property type="match status" value="1"/>
</dbReference>
<feature type="domain" description="TadE-like" evidence="2">
    <location>
        <begin position="39"/>
        <end position="81"/>
    </location>
</feature>
<dbReference type="RefSeq" id="WP_188394476.1">
    <property type="nucleotide sequence ID" value="NZ_BMCG01000001.1"/>
</dbReference>
<evidence type="ECO:0000313" key="3">
    <source>
        <dbReference type="EMBL" id="GGB97797.1"/>
    </source>
</evidence>
<evidence type="ECO:0000256" key="1">
    <source>
        <dbReference type="SAM" id="Phobius"/>
    </source>
</evidence>
<proteinExistence type="predicted"/>
<reference evidence="3" key="2">
    <citation type="submission" date="2020-09" db="EMBL/GenBank/DDBJ databases">
        <authorList>
            <person name="Sun Q."/>
            <person name="Sedlacek I."/>
        </authorList>
    </citation>
    <scope>NUCLEOTIDE SEQUENCE</scope>
    <source>
        <strain evidence="3">CCM 7086</strain>
    </source>
</reference>
<feature type="transmembrane region" description="Helical" evidence="1">
    <location>
        <begin position="42"/>
        <end position="65"/>
    </location>
</feature>
<reference evidence="3" key="1">
    <citation type="journal article" date="2014" name="Int. J. Syst. Evol. Microbiol.">
        <title>Complete genome sequence of Corynebacterium casei LMG S-19264T (=DSM 44701T), isolated from a smear-ripened cheese.</title>
        <authorList>
            <consortium name="US DOE Joint Genome Institute (JGI-PGF)"/>
            <person name="Walter F."/>
            <person name="Albersmeier A."/>
            <person name="Kalinowski J."/>
            <person name="Ruckert C."/>
        </authorList>
    </citation>
    <scope>NUCLEOTIDE SEQUENCE</scope>
    <source>
        <strain evidence="3">CCM 7086</strain>
    </source>
</reference>
<name>A0A8J2UL51_9BURK</name>
<organism evidence="3 4">
    <name type="scientific">Oxalicibacterium flavum</name>
    <dbReference type="NCBI Taxonomy" id="179467"/>
    <lineage>
        <taxon>Bacteria</taxon>
        <taxon>Pseudomonadati</taxon>
        <taxon>Pseudomonadota</taxon>
        <taxon>Betaproteobacteria</taxon>
        <taxon>Burkholderiales</taxon>
        <taxon>Oxalobacteraceae</taxon>
        <taxon>Oxalicibacterium</taxon>
    </lineage>
</organism>